<dbReference type="EMBL" id="LFXA01000013">
    <property type="protein sequence ID" value="KNB50901.1"/>
    <property type="molecule type" value="Genomic_DNA"/>
</dbReference>
<reference evidence="4" key="1">
    <citation type="submission" date="2015-07" db="EMBL/GenBank/DDBJ databases">
        <title>Draft genome sequence of Streptomyces sp. CMAA 1322, a bacterium isolated from Caatinga biome, from dry forest semiarid of Brazil.</title>
        <authorList>
            <person name="Santos S.N."/>
            <person name="Gacesa R."/>
            <person name="Taketani R.G."/>
            <person name="Long P.F."/>
            <person name="Melo I.S."/>
        </authorList>
    </citation>
    <scope>NUCLEOTIDE SEQUENCE [LARGE SCALE GENOMIC DNA]</scope>
    <source>
        <strain evidence="4">CMAA 1322</strain>
    </source>
</reference>
<keyword evidence="2" id="KW-0460">Magnesium</keyword>
<proteinExistence type="inferred from homology"/>
<dbReference type="PANTHER" id="PTHR35201:SF4">
    <property type="entry name" value="BETA-PINACENE SYNTHASE-RELATED"/>
    <property type="match status" value="1"/>
</dbReference>
<comment type="cofactor">
    <cofactor evidence="2">
        <name>Mg(2+)</name>
        <dbReference type="ChEBI" id="CHEBI:18420"/>
    </cofactor>
</comment>
<dbReference type="PATRIC" id="fig|1678637.3.peg.4433"/>
<evidence type="ECO:0000256" key="2">
    <source>
        <dbReference type="RuleBase" id="RU366034"/>
    </source>
</evidence>
<evidence type="ECO:0000313" key="4">
    <source>
        <dbReference type="Proteomes" id="UP000037288"/>
    </source>
</evidence>
<keyword evidence="1 2" id="KW-0456">Lyase</keyword>
<dbReference type="SUPFAM" id="SSF48576">
    <property type="entry name" value="Terpenoid synthases"/>
    <property type="match status" value="1"/>
</dbReference>
<comment type="similarity">
    <text evidence="2">Belongs to the terpene synthase family.</text>
</comment>
<comment type="caution">
    <text evidence="3">The sequence shown here is derived from an EMBL/GenBank/DDBJ whole genome shotgun (WGS) entry which is preliminary data.</text>
</comment>
<evidence type="ECO:0000256" key="1">
    <source>
        <dbReference type="ARBA" id="ARBA00023239"/>
    </source>
</evidence>
<dbReference type="Pfam" id="PF19086">
    <property type="entry name" value="Terpene_syn_C_2"/>
    <property type="match status" value="1"/>
</dbReference>
<dbReference type="Proteomes" id="UP000037288">
    <property type="component" value="Unassembled WGS sequence"/>
</dbReference>
<dbReference type="OrthoDB" id="2989600at2"/>
<sequence length="347" mass="38485">MGRVTISALYSPFVSAIHPAHAAVDQRSAAWVERFGIGTLPQRQELAGQGFGTLAARMLPEADEAFVQVVADFMCWLCGVDDGYCEDDELGSDPGWLAGAFSRLLRVAQHPDSDVLRGDRLAAGLRDVRRRAEAYAPPSGVARWVDGLREYFLAVVWEAEHRRRRVVPGLGDYTLMRLYDGAVPAIWRLMETNPAHRLDADVRDARAVRAVTEMAQFVICWDNDLFSLHRESRTSRHRLNAVSVLAHERSLSAPAAVRECVAQRDRVLCRYLHLRDRLAAADGGPGLGTHLGMLDSFIRGGQDWSITTSRYTTPDAPAPLPAAFTDRPSDSSDEPLAIPAISWWWSL</sequence>
<dbReference type="AlphaFoldDB" id="A0A0K9XCP4"/>
<name>A0A0K9XCP4_9ACTN</name>
<dbReference type="InterPro" id="IPR034686">
    <property type="entry name" value="Terpene_cyclase-like_2"/>
</dbReference>
<dbReference type="NCBIfam" id="NF041565">
    <property type="entry name" value="selin_dien_syn"/>
    <property type="match status" value="1"/>
</dbReference>
<dbReference type="EC" id="4.2.3.-" evidence="2"/>
<dbReference type="STRING" id="1678637.AC230_20690"/>
<dbReference type="InterPro" id="IPR008949">
    <property type="entry name" value="Isoprenoid_synthase_dom_sf"/>
</dbReference>
<dbReference type="GO" id="GO:0046872">
    <property type="term" value="F:metal ion binding"/>
    <property type="evidence" value="ECO:0007669"/>
    <property type="project" value="UniProtKB-KW"/>
</dbReference>
<protein>
    <recommendedName>
        <fullName evidence="2">Terpene synthase</fullName>
        <ecNumber evidence="2">4.2.3.-</ecNumber>
    </recommendedName>
</protein>
<organism evidence="3 4">
    <name type="scientific">Streptomyces caatingaensis</name>
    <dbReference type="NCBI Taxonomy" id="1678637"/>
    <lineage>
        <taxon>Bacteria</taxon>
        <taxon>Bacillati</taxon>
        <taxon>Actinomycetota</taxon>
        <taxon>Actinomycetes</taxon>
        <taxon>Kitasatosporales</taxon>
        <taxon>Streptomycetaceae</taxon>
        <taxon>Streptomyces</taxon>
    </lineage>
</organism>
<dbReference type="GO" id="GO:0010333">
    <property type="term" value="F:terpene synthase activity"/>
    <property type="evidence" value="ECO:0007669"/>
    <property type="project" value="InterPro"/>
</dbReference>
<dbReference type="Gene3D" id="1.10.600.10">
    <property type="entry name" value="Farnesyl Diphosphate Synthase"/>
    <property type="match status" value="1"/>
</dbReference>
<dbReference type="PANTHER" id="PTHR35201">
    <property type="entry name" value="TERPENE SYNTHASE"/>
    <property type="match status" value="1"/>
</dbReference>
<dbReference type="InterPro" id="IPR048143">
    <property type="entry name" value="Selin_dien_syn"/>
</dbReference>
<evidence type="ECO:0000313" key="3">
    <source>
        <dbReference type="EMBL" id="KNB50901.1"/>
    </source>
</evidence>
<accession>A0A0K9XCP4</accession>
<dbReference type="SFLD" id="SFLDG01020">
    <property type="entry name" value="Terpene_Cyclase_Like_2"/>
    <property type="match status" value="1"/>
</dbReference>
<gene>
    <name evidence="3" type="ORF">AC230_20690</name>
</gene>
<keyword evidence="2" id="KW-0479">Metal-binding</keyword>
<dbReference type="SFLD" id="SFLDS00005">
    <property type="entry name" value="Isoprenoid_Synthase_Type_I"/>
    <property type="match status" value="1"/>
</dbReference>
<keyword evidence="4" id="KW-1185">Reference proteome</keyword>